<dbReference type="RefSeq" id="WP_198883795.1">
    <property type="nucleotide sequence ID" value="NZ_JAEKJA010000021.1"/>
</dbReference>
<protein>
    <submittedName>
        <fullName evidence="2">SDR family oxidoreductase</fullName>
    </submittedName>
</protein>
<dbReference type="Proteomes" id="UP000609531">
    <property type="component" value="Unassembled WGS sequence"/>
</dbReference>
<organism evidence="2 3">
    <name type="scientific">Acuticoccus mangrovi</name>
    <dbReference type="NCBI Taxonomy" id="2796142"/>
    <lineage>
        <taxon>Bacteria</taxon>
        <taxon>Pseudomonadati</taxon>
        <taxon>Pseudomonadota</taxon>
        <taxon>Alphaproteobacteria</taxon>
        <taxon>Hyphomicrobiales</taxon>
        <taxon>Amorphaceae</taxon>
        <taxon>Acuticoccus</taxon>
    </lineage>
</organism>
<dbReference type="Gene3D" id="3.40.50.720">
    <property type="entry name" value="NAD(P)-binding Rossmann-like Domain"/>
    <property type="match status" value="1"/>
</dbReference>
<sequence length="253" mass="25684">MNPARLLDGRRVVVTGAARERGIGRATAALFAAHGARVAILDLAGEAPQAAADVIGNGAIGVVADVTDAAACRTAIAEVVDAWGGVDVLVNNAGLTQRRGLLDVTAEDYELVSGVILKGTIQMSQAVLPHMPRGAASAIVNVSSLSALQGGGVFGGPHYCAAKAGVLGLTRAMAKEFGPQGIRVNAVAPGLTMTDFSRGANPDANKIEAGKAYPLGRPGRPDEMAQACLFLASEMSSYITGVTLDVNGGAFIH</sequence>
<dbReference type="PANTHER" id="PTHR42760:SF135">
    <property type="entry name" value="BLL7886 PROTEIN"/>
    <property type="match status" value="1"/>
</dbReference>
<dbReference type="GO" id="GO:0016616">
    <property type="term" value="F:oxidoreductase activity, acting on the CH-OH group of donors, NAD or NADP as acceptor"/>
    <property type="evidence" value="ECO:0007669"/>
    <property type="project" value="TreeGrafter"/>
</dbReference>
<dbReference type="GO" id="GO:0030497">
    <property type="term" value="P:fatty acid elongation"/>
    <property type="evidence" value="ECO:0007669"/>
    <property type="project" value="TreeGrafter"/>
</dbReference>
<dbReference type="InterPro" id="IPR036291">
    <property type="entry name" value="NAD(P)-bd_dom_sf"/>
</dbReference>
<reference evidence="2" key="1">
    <citation type="submission" date="2020-12" db="EMBL/GenBank/DDBJ databases">
        <title>Bacterial taxonomy.</title>
        <authorList>
            <person name="Pan X."/>
        </authorList>
    </citation>
    <scope>NUCLEOTIDE SEQUENCE</scope>
    <source>
        <strain evidence="2">B2012</strain>
    </source>
</reference>
<dbReference type="InterPro" id="IPR002347">
    <property type="entry name" value="SDR_fam"/>
</dbReference>
<dbReference type="PRINTS" id="PR00081">
    <property type="entry name" value="GDHRDH"/>
</dbReference>
<gene>
    <name evidence="2" type="ORF">JCR33_19470</name>
</gene>
<dbReference type="Pfam" id="PF13561">
    <property type="entry name" value="adh_short_C2"/>
    <property type="match status" value="1"/>
</dbReference>
<dbReference type="AlphaFoldDB" id="A0A934ITH1"/>
<dbReference type="PRINTS" id="PR00080">
    <property type="entry name" value="SDRFAMILY"/>
</dbReference>
<keyword evidence="3" id="KW-1185">Reference proteome</keyword>
<evidence type="ECO:0000313" key="3">
    <source>
        <dbReference type="Proteomes" id="UP000609531"/>
    </source>
</evidence>
<dbReference type="PANTHER" id="PTHR42760">
    <property type="entry name" value="SHORT-CHAIN DEHYDROGENASES/REDUCTASES FAMILY MEMBER"/>
    <property type="match status" value="1"/>
</dbReference>
<evidence type="ECO:0000256" key="1">
    <source>
        <dbReference type="ARBA" id="ARBA00006484"/>
    </source>
</evidence>
<comment type="caution">
    <text evidence="2">The sequence shown here is derived from an EMBL/GenBank/DDBJ whole genome shotgun (WGS) entry which is preliminary data.</text>
</comment>
<name>A0A934ITH1_9HYPH</name>
<dbReference type="EMBL" id="JAEKJA010000021">
    <property type="protein sequence ID" value="MBJ3777892.1"/>
    <property type="molecule type" value="Genomic_DNA"/>
</dbReference>
<accession>A0A934ITH1</accession>
<dbReference type="InterPro" id="IPR020904">
    <property type="entry name" value="Sc_DH/Rdtase_CS"/>
</dbReference>
<proteinExistence type="inferred from homology"/>
<dbReference type="FunFam" id="3.40.50.720:FF:000084">
    <property type="entry name" value="Short-chain dehydrogenase reductase"/>
    <property type="match status" value="1"/>
</dbReference>
<dbReference type="CDD" id="cd05233">
    <property type="entry name" value="SDR_c"/>
    <property type="match status" value="1"/>
</dbReference>
<comment type="similarity">
    <text evidence="1">Belongs to the short-chain dehydrogenases/reductases (SDR) family.</text>
</comment>
<evidence type="ECO:0000313" key="2">
    <source>
        <dbReference type="EMBL" id="MBJ3777892.1"/>
    </source>
</evidence>
<dbReference type="SUPFAM" id="SSF51735">
    <property type="entry name" value="NAD(P)-binding Rossmann-fold domains"/>
    <property type="match status" value="1"/>
</dbReference>
<dbReference type="PROSITE" id="PS00061">
    <property type="entry name" value="ADH_SHORT"/>
    <property type="match status" value="1"/>
</dbReference>